<evidence type="ECO:0000313" key="1">
    <source>
        <dbReference type="EMBL" id="TFB87331.1"/>
    </source>
</evidence>
<organism evidence="1 2">
    <name type="scientific">Cryobacterium algoricola</name>
    <dbReference type="NCBI Taxonomy" id="1259183"/>
    <lineage>
        <taxon>Bacteria</taxon>
        <taxon>Bacillati</taxon>
        <taxon>Actinomycetota</taxon>
        <taxon>Actinomycetes</taxon>
        <taxon>Micrococcales</taxon>
        <taxon>Microbacteriaceae</taxon>
        <taxon>Cryobacterium</taxon>
    </lineage>
</organism>
<gene>
    <name evidence="1" type="ORF">E3O44_09480</name>
</gene>
<proteinExistence type="predicted"/>
<evidence type="ECO:0000313" key="2">
    <source>
        <dbReference type="Proteomes" id="UP000297608"/>
    </source>
</evidence>
<protein>
    <recommendedName>
        <fullName evidence="3">HNH endonuclease</fullName>
    </recommendedName>
</protein>
<dbReference type="EMBL" id="SOFG01000011">
    <property type="protein sequence ID" value="TFB87331.1"/>
    <property type="molecule type" value="Genomic_DNA"/>
</dbReference>
<comment type="caution">
    <text evidence="1">The sequence shown here is derived from an EMBL/GenBank/DDBJ whole genome shotgun (WGS) entry which is preliminary data.</text>
</comment>
<accession>A0ABY2ICL9</accession>
<keyword evidence="2" id="KW-1185">Reference proteome</keyword>
<sequence length="138" mass="14140">MTNLPESPASPDQPQVGASPRASFTVLVPDAVAALGGSSADYDALSDEQVLAGHALIANSRRALETCAAWMAATLARRSRAELGGKGLAARQGYRTPEDLLQAISGSSKIDAVKLLGVGRLLVEADAAEKAAREAAEA</sequence>
<dbReference type="Proteomes" id="UP000297608">
    <property type="component" value="Unassembled WGS sequence"/>
</dbReference>
<dbReference type="RefSeq" id="WP_134534486.1">
    <property type="nucleotide sequence ID" value="NZ_SOFG01000011.1"/>
</dbReference>
<evidence type="ECO:0008006" key="3">
    <source>
        <dbReference type="Google" id="ProtNLM"/>
    </source>
</evidence>
<name>A0ABY2ICL9_9MICO</name>
<reference evidence="1 2" key="1">
    <citation type="submission" date="2019-03" db="EMBL/GenBank/DDBJ databases">
        <title>Genomics of glacier-inhabiting Cryobacterium strains.</title>
        <authorList>
            <person name="Liu Q."/>
            <person name="Xin Y.-H."/>
        </authorList>
    </citation>
    <scope>NUCLEOTIDE SEQUENCE [LARGE SCALE GENOMIC DNA]</scope>
    <source>
        <strain evidence="1 2">MDB2-B</strain>
    </source>
</reference>